<sequence length="59" mass="7000">MQYIVFNFNLLTPHQSHSLYRTRVILEYLEFRNESRFKGGISGILLLLIPNTFPKSEWA</sequence>
<protein>
    <submittedName>
        <fullName evidence="1">Uncharacterized protein</fullName>
    </submittedName>
</protein>
<comment type="caution">
    <text evidence="1">The sequence shown here is derived from an EMBL/GenBank/DDBJ whole genome shotgun (WGS) entry which is preliminary data.</text>
</comment>
<reference evidence="1" key="1">
    <citation type="submission" date="2013-03" db="EMBL/GenBank/DDBJ databases">
        <authorList>
            <person name="Harkins D.M."/>
            <person name="Durkin A.S."/>
            <person name="Brinkac L.M."/>
            <person name="Haft D.H."/>
            <person name="Selengut J.D."/>
            <person name="Sanka R."/>
            <person name="DePew J."/>
            <person name="Purushe J."/>
            <person name="Hartskeerl R.A."/>
            <person name="Ahmed A."/>
            <person name="van der Linden H."/>
            <person name="Goris M.G.A."/>
            <person name="Vinetz J.M."/>
            <person name="Sutton G.G."/>
            <person name="Nierman W.C."/>
            <person name="Fouts D.E."/>
        </authorList>
    </citation>
    <scope>NUCLEOTIDE SEQUENCE [LARGE SCALE GENOMIC DNA]</scope>
    <source>
        <strain evidence="1">ICFT</strain>
    </source>
</reference>
<evidence type="ECO:0000313" key="1">
    <source>
        <dbReference type="EMBL" id="EMY78389.1"/>
    </source>
</evidence>
<dbReference type="Proteomes" id="UP000012313">
    <property type="component" value="Unassembled WGS sequence"/>
</dbReference>
<organism evidence="1 2">
    <name type="scientific">Leptospira weilii serovar Ranarum str. ICFT</name>
    <dbReference type="NCBI Taxonomy" id="1218598"/>
    <lineage>
        <taxon>Bacteria</taxon>
        <taxon>Pseudomonadati</taxon>
        <taxon>Spirochaetota</taxon>
        <taxon>Spirochaetia</taxon>
        <taxon>Leptospirales</taxon>
        <taxon>Leptospiraceae</taxon>
        <taxon>Leptospira</taxon>
    </lineage>
</organism>
<evidence type="ECO:0000313" key="2">
    <source>
        <dbReference type="Proteomes" id="UP000012313"/>
    </source>
</evidence>
<dbReference type="EMBL" id="AOHC02000022">
    <property type="protein sequence ID" value="EMY78389.1"/>
    <property type="molecule type" value="Genomic_DNA"/>
</dbReference>
<accession>N1WMK6</accession>
<name>N1WMK6_9LEPT</name>
<gene>
    <name evidence="1" type="ORF">LEP1GSC060_2781</name>
</gene>
<keyword evidence="2" id="KW-1185">Reference proteome</keyword>
<proteinExistence type="predicted"/>
<dbReference type="AlphaFoldDB" id="N1WMK6"/>